<feature type="signal peptide" evidence="1">
    <location>
        <begin position="1"/>
        <end position="18"/>
    </location>
</feature>
<evidence type="ECO:0000256" key="1">
    <source>
        <dbReference type="SAM" id="SignalP"/>
    </source>
</evidence>
<sequence length="710" mass="80993">MKSLVLAIFVVSSFFILSCNFNPDHQKPIDRRALVQRHIPTLSQSDSLSPFTVGNGAFAYTVDITGLQTFPDYYEEFIPLGTLAQWGWHSVPNTEGYRFEQTLKDYDTYGRPVSYAYHQNSEAGQWLRANPHRLHLGQIGFSIKNDNGKDVPLSELTHIDQEADIWEGIIKSNFSVLDESVSVQTAVHPQEDQLAATITSPLLGSGNLDIRLDFPYGSQSWGKKTAVWDQPEAHTSTLVSQDNHSALIRRDLDTTRYFVQLTWQGEAVIQQTESHSFILDIQSDSLFSFSARFSRDEPDTNPQPAEEVLAASKTHWKNFWETGGAIDLSESTDPRAHELERRIVLSRYLTAIQTSGSLPPAETGLTYNSWYGKFHLEMHWWHGVHYVLWDKPELFEKSLDYYTDILPAARTKAKRQGYEGVRWPKMTDYRGAESPSTIGVFLIWQQPNPIYYAELLYQYYDDESILNEYKDIVFETADFMASYAHFDSTKGRYMLGPPLIPAQERYEPEEAVNPAFEVAYWQFGLQTAMKWKERLGEAPDSTWAKVLNHLSPLPQNNGYYQNAENAMNTFQDERHRTDHPSVLGVFGMLPTQNVDQDMMRATLEQVMQSWDWSDTWGWDYPMTAMNAARLGEPETAINALLMDVQKNRYLNNGHNYQDENLTIYLPGNGGLLTAVAMMAAGWEGAPDIHAPGFPQDGSWVVKYENLHPLP</sequence>
<dbReference type="PANTHER" id="PTHR11051">
    <property type="entry name" value="GLYCOSYL HYDROLASE-RELATED"/>
    <property type="match status" value="1"/>
</dbReference>
<evidence type="ECO:0000313" key="3">
    <source>
        <dbReference type="EMBL" id="SMO45895.1"/>
    </source>
</evidence>
<organism evidence="3 4">
    <name type="scientific">Gracilimonas mengyeensis</name>
    <dbReference type="NCBI Taxonomy" id="1302730"/>
    <lineage>
        <taxon>Bacteria</taxon>
        <taxon>Pseudomonadati</taxon>
        <taxon>Balneolota</taxon>
        <taxon>Balneolia</taxon>
        <taxon>Balneolales</taxon>
        <taxon>Balneolaceae</taxon>
        <taxon>Gracilimonas</taxon>
    </lineage>
</organism>
<keyword evidence="4" id="KW-1185">Reference proteome</keyword>
<dbReference type="PROSITE" id="PS51257">
    <property type="entry name" value="PROKAR_LIPOPROTEIN"/>
    <property type="match status" value="1"/>
</dbReference>
<proteinExistence type="predicted"/>
<dbReference type="RefSeq" id="WP_142453262.1">
    <property type="nucleotide sequence ID" value="NZ_FXTP01000002.1"/>
</dbReference>
<dbReference type="InterPro" id="IPR012341">
    <property type="entry name" value="6hp_glycosidase-like_sf"/>
</dbReference>
<dbReference type="InterPro" id="IPR008928">
    <property type="entry name" value="6-hairpin_glycosidase_sf"/>
</dbReference>
<keyword evidence="1" id="KW-0732">Signal</keyword>
<dbReference type="PANTHER" id="PTHR11051:SF8">
    <property type="entry name" value="PROTEIN-GLUCOSYLGALACTOSYLHYDROXYLYSINE GLUCOSIDASE"/>
    <property type="match status" value="1"/>
</dbReference>
<dbReference type="Proteomes" id="UP000317557">
    <property type="component" value="Unassembled WGS sequence"/>
</dbReference>
<evidence type="ECO:0000259" key="2">
    <source>
        <dbReference type="Pfam" id="PF03632"/>
    </source>
</evidence>
<protein>
    <submittedName>
        <fullName evidence="3">Glycosyl hydrolase family 65 central catalytic domain-containing protein</fullName>
    </submittedName>
</protein>
<dbReference type="Gene3D" id="1.50.10.10">
    <property type="match status" value="1"/>
</dbReference>
<name>A0A521BFL5_9BACT</name>
<dbReference type="AlphaFoldDB" id="A0A521BFL5"/>
<dbReference type="GO" id="GO:0005975">
    <property type="term" value="P:carbohydrate metabolic process"/>
    <property type="evidence" value="ECO:0007669"/>
    <property type="project" value="InterPro"/>
</dbReference>
<dbReference type="OrthoDB" id="127395at2"/>
<dbReference type="EMBL" id="FXTP01000002">
    <property type="protein sequence ID" value="SMO45895.1"/>
    <property type="molecule type" value="Genomic_DNA"/>
</dbReference>
<dbReference type="GO" id="GO:0004553">
    <property type="term" value="F:hydrolase activity, hydrolyzing O-glycosyl compounds"/>
    <property type="evidence" value="ECO:0007669"/>
    <property type="project" value="TreeGrafter"/>
</dbReference>
<dbReference type="SUPFAM" id="SSF48208">
    <property type="entry name" value="Six-hairpin glycosidases"/>
    <property type="match status" value="1"/>
</dbReference>
<feature type="domain" description="Glycoside hydrolase family 65 central catalytic" evidence="2">
    <location>
        <begin position="386"/>
        <end position="537"/>
    </location>
</feature>
<dbReference type="InterPro" id="IPR005195">
    <property type="entry name" value="Glyco_hydro_65_M"/>
</dbReference>
<keyword evidence="3" id="KW-0378">Hydrolase</keyword>
<reference evidence="3 4" key="1">
    <citation type="submission" date="2017-05" db="EMBL/GenBank/DDBJ databases">
        <authorList>
            <person name="Varghese N."/>
            <person name="Submissions S."/>
        </authorList>
    </citation>
    <scope>NUCLEOTIDE SEQUENCE [LARGE SCALE GENOMIC DNA]</scope>
    <source>
        <strain evidence="3 4">DSM 21985</strain>
    </source>
</reference>
<evidence type="ECO:0000313" key="4">
    <source>
        <dbReference type="Proteomes" id="UP000317557"/>
    </source>
</evidence>
<gene>
    <name evidence="3" type="ORF">SAMN06265219_102258</name>
</gene>
<dbReference type="Pfam" id="PF03632">
    <property type="entry name" value="Glyco_hydro_65m"/>
    <property type="match status" value="1"/>
</dbReference>
<feature type="chain" id="PRO_5021989622" evidence="1">
    <location>
        <begin position="19"/>
        <end position="710"/>
    </location>
</feature>
<accession>A0A521BFL5</accession>